<dbReference type="SMART" id="SM00346">
    <property type="entry name" value="HTH_ICLR"/>
    <property type="match status" value="1"/>
</dbReference>
<sequence>MTSTVGDFSEARQPARAGSPPTARVVAIVELLAEANQPALTLAEIVRRTSLSRATAHAIVSQLVEHGWLIRDQAAGTFAIGPAFAMLARNLGGADHLLRWATLTVRELCARFDVPCFVARRTAPDVVTLAAHAFPPHLTPDAGLHPWLRDGARIRLRPPISREFIAWDSAQAQAAWIARAPESSRTRLRLALDAVAERGYSIERMTADHGAIIDALGSLDTVSDSLRARVDDLLTELSVIDYLPDELDAFAAAGAEVPVVTVGAPVFDAADHVTAAIVTCPNTALRADELRELAEATRDAARGISAHLH</sequence>
<dbReference type="GeneID" id="77171208"/>
<dbReference type="GO" id="GO:0003677">
    <property type="term" value="F:DNA binding"/>
    <property type="evidence" value="ECO:0007669"/>
    <property type="project" value="InterPro"/>
</dbReference>
<dbReference type="EMBL" id="JAWLKH010000008">
    <property type="protein sequence ID" value="MDV6312204.1"/>
    <property type="molecule type" value="Genomic_DNA"/>
</dbReference>
<dbReference type="Gene3D" id="3.30.450.40">
    <property type="match status" value="1"/>
</dbReference>
<evidence type="ECO:0000256" key="2">
    <source>
        <dbReference type="ARBA" id="ARBA00023163"/>
    </source>
</evidence>
<dbReference type="InterPro" id="IPR050707">
    <property type="entry name" value="HTH_MetabolicPath_Reg"/>
</dbReference>
<dbReference type="Proteomes" id="UP001185922">
    <property type="component" value="Unassembled WGS sequence"/>
</dbReference>
<dbReference type="EMBL" id="JAWLKI010000023">
    <property type="protein sequence ID" value="MDV6309164.1"/>
    <property type="molecule type" value="Genomic_DNA"/>
</dbReference>
<accession>A0AAE4R2V4</accession>
<dbReference type="Proteomes" id="UP001185779">
    <property type="component" value="Unassembled WGS sequence"/>
</dbReference>
<feature type="domain" description="HTH iclR-type" evidence="3">
    <location>
        <begin position="19"/>
        <end position="82"/>
    </location>
</feature>
<proteinExistence type="predicted"/>
<organism evidence="5 7">
    <name type="scientific">Gordonia amicalis</name>
    <dbReference type="NCBI Taxonomy" id="89053"/>
    <lineage>
        <taxon>Bacteria</taxon>
        <taxon>Bacillati</taxon>
        <taxon>Actinomycetota</taxon>
        <taxon>Actinomycetes</taxon>
        <taxon>Mycobacteriales</taxon>
        <taxon>Gordoniaceae</taxon>
        <taxon>Gordonia</taxon>
    </lineage>
</organism>
<evidence type="ECO:0000256" key="1">
    <source>
        <dbReference type="ARBA" id="ARBA00023015"/>
    </source>
</evidence>
<keyword evidence="2" id="KW-0804">Transcription</keyword>
<dbReference type="RefSeq" id="WP_006435723.1">
    <property type="nucleotide sequence ID" value="NZ_CP091855.1"/>
</dbReference>
<dbReference type="InterPro" id="IPR029016">
    <property type="entry name" value="GAF-like_dom_sf"/>
</dbReference>
<dbReference type="Pfam" id="PF09339">
    <property type="entry name" value="HTH_IclR"/>
    <property type="match status" value="1"/>
</dbReference>
<gene>
    <name evidence="4" type="ORF">R3P94_17975</name>
    <name evidence="5" type="ORF">R3Q15_09970</name>
</gene>
<dbReference type="AlphaFoldDB" id="A0AAE4R2V4"/>
<evidence type="ECO:0000313" key="6">
    <source>
        <dbReference type="Proteomes" id="UP001185779"/>
    </source>
</evidence>
<keyword evidence="6" id="KW-1185">Reference proteome</keyword>
<dbReference type="SUPFAM" id="SSF55781">
    <property type="entry name" value="GAF domain-like"/>
    <property type="match status" value="1"/>
</dbReference>
<dbReference type="PROSITE" id="PS51077">
    <property type="entry name" value="HTH_ICLR"/>
    <property type="match status" value="1"/>
</dbReference>
<dbReference type="PANTHER" id="PTHR30136">
    <property type="entry name" value="HELIX-TURN-HELIX TRANSCRIPTIONAL REGULATOR, ICLR FAMILY"/>
    <property type="match status" value="1"/>
</dbReference>
<dbReference type="InterPro" id="IPR005471">
    <property type="entry name" value="Tscrpt_reg_IclR_N"/>
</dbReference>
<dbReference type="Gene3D" id="1.10.10.10">
    <property type="entry name" value="Winged helix-like DNA-binding domain superfamily/Winged helix DNA-binding domain"/>
    <property type="match status" value="1"/>
</dbReference>
<evidence type="ECO:0000313" key="5">
    <source>
        <dbReference type="EMBL" id="MDV6312204.1"/>
    </source>
</evidence>
<evidence type="ECO:0000259" key="3">
    <source>
        <dbReference type="PROSITE" id="PS51077"/>
    </source>
</evidence>
<keyword evidence="1" id="KW-0805">Transcription regulation</keyword>
<comment type="caution">
    <text evidence="5">The sequence shown here is derived from an EMBL/GenBank/DDBJ whole genome shotgun (WGS) entry which is preliminary data.</text>
</comment>
<dbReference type="GO" id="GO:0045892">
    <property type="term" value="P:negative regulation of DNA-templated transcription"/>
    <property type="evidence" value="ECO:0007669"/>
    <property type="project" value="TreeGrafter"/>
</dbReference>
<dbReference type="GO" id="GO:0003700">
    <property type="term" value="F:DNA-binding transcription factor activity"/>
    <property type="evidence" value="ECO:0007669"/>
    <property type="project" value="TreeGrafter"/>
</dbReference>
<dbReference type="SUPFAM" id="SSF46785">
    <property type="entry name" value="Winged helix' DNA-binding domain"/>
    <property type="match status" value="1"/>
</dbReference>
<evidence type="ECO:0000313" key="7">
    <source>
        <dbReference type="Proteomes" id="UP001185922"/>
    </source>
</evidence>
<dbReference type="PANTHER" id="PTHR30136:SF24">
    <property type="entry name" value="HTH-TYPE TRANSCRIPTIONAL REPRESSOR ALLR"/>
    <property type="match status" value="1"/>
</dbReference>
<dbReference type="InterPro" id="IPR036390">
    <property type="entry name" value="WH_DNA-bd_sf"/>
</dbReference>
<reference evidence="5 6" key="1">
    <citation type="submission" date="2023-10" db="EMBL/GenBank/DDBJ databases">
        <title>Development of a sustainable strategy for remediation of hydrocarbon-contaminated territories based on the waste exchange concept.</title>
        <authorList>
            <person name="Krivoruchko A."/>
        </authorList>
    </citation>
    <scope>NUCLEOTIDE SEQUENCE</scope>
    <source>
        <strain evidence="4 6">IEGM 1266</strain>
        <strain evidence="5">IEGM 1279</strain>
    </source>
</reference>
<name>A0AAE4R2V4_9ACTN</name>
<dbReference type="InterPro" id="IPR036388">
    <property type="entry name" value="WH-like_DNA-bd_sf"/>
</dbReference>
<protein>
    <submittedName>
        <fullName evidence="5">Helix-turn-helix domain-containing protein</fullName>
    </submittedName>
</protein>
<evidence type="ECO:0000313" key="4">
    <source>
        <dbReference type="EMBL" id="MDV6309164.1"/>
    </source>
</evidence>